<feature type="transmembrane region" description="Helical" evidence="1">
    <location>
        <begin position="108"/>
        <end position="125"/>
    </location>
</feature>
<name>A0A7S2XP49_9STRA</name>
<keyword evidence="1" id="KW-1133">Transmembrane helix</keyword>
<protein>
    <submittedName>
        <fullName evidence="2">Uncharacterized protein</fullName>
    </submittedName>
</protein>
<proteinExistence type="predicted"/>
<sequence>MLNTDVWVVMGQAAWVASIVFSSTAVEPFVKRISAADPVVALPAGPVCEDYHRIQRWCMKRILKVQCIHRLQRESLPVPRWTVFLTIAIWTCLICMATIWFFQQSHRFTVSLGCNLAAFALLSYLKVGTCQFTDELACASIVGALGLAAWLIMAIEIPSRANIEIPKNETFAAAVDAPPPVSSFTGLANHDETLPRRSDELSKSNRLRALERFQYGSREHRFPHAADSYMMDRFFYLDEREIRLREMALASSYRVSAIHDTKERCEIFHDTKERCELSESMYQRTASVC</sequence>
<gene>
    <name evidence="2" type="ORF">ASEP1449_LOCUS10702</name>
</gene>
<keyword evidence="1" id="KW-0812">Transmembrane</keyword>
<dbReference type="AlphaFoldDB" id="A0A7S2XP49"/>
<feature type="transmembrane region" description="Helical" evidence="1">
    <location>
        <begin position="81"/>
        <end position="102"/>
    </location>
</feature>
<dbReference type="EMBL" id="HBHQ01016023">
    <property type="protein sequence ID" value="CAD9818870.1"/>
    <property type="molecule type" value="Transcribed_RNA"/>
</dbReference>
<evidence type="ECO:0000256" key="1">
    <source>
        <dbReference type="SAM" id="Phobius"/>
    </source>
</evidence>
<organism evidence="2">
    <name type="scientific">Attheya septentrionalis</name>
    <dbReference type="NCBI Taxonomy" id="420275"/>
    <lineage>
        <taxon>Eukaryota</taxon>
        <taxon>Sar</taxon>
        <taxon>Stramenopiles</taxon>
        <taxon>Ochrophyta</taxon>
        <taxon>Bacillariophyta</taxon>
        <taxon>Coscinodiscophyceae</taxon>
        <taxon>Chaetocerotophycidae</taxon>
        <taxon>Chaetocerotales</taxon>
        <taxon>Attheyaceae</taxon>
        <taxon>Attheya</taxon>
    </lineage>
</organism>
<accession>A0A7S2XP49</accession>
<feature type="transmembrane region" description="Helical" evidence="1">
    <location>
        <begin position="137"/>
        <end position="155"/>
    </location>
</feature>
<reference evidence="2" key="1">
    <citation type="submission" date="2021-01" db="EMBL/GenBank/DDBJ databases">
        <authorList>
            <person name="Corre E."/>
            <person name="Pelletier E."/>
            <person name="Niang G."/>
            <person name="Scheremetjew M."/>
            <person name="Finn R."/>
            <person name="Kale V."/>
            <person name="Holt S."/>
            <person name="Cochrane G."/>
            <person name="Meng A."/>
            <person name="Brown T."/>
            <person name="Cohen L."/>
        </authorList>
    </citation>
    <scope>NUCLEOTIDE SEQUENCE</scope>
    <source>
        <strain evidence="2">CCMP2084</strain>
    </source>
</reference>
<evidence type="ECO:0000313" key="2">
    <source>
        <dbReference type="EMBL" id="CAD9818870.1"/>
    </source>
</evidence>
<keyword evidence="1" id="KW-0472">Membrane</keyword>